<dbReference type="GO" id="GO:0005778">
    <property type="term" value="C:peroxisomal membrane"/>
    <property type="evidence" value="ECO:0007669"/>
    <property type="project" value="TreeGrafter"/>
</dbReference>
<dbReference type="InterPro" id="IPR003960">
    <property type="entry name" value="ATPase_AAA_CS"/>
</dbReference>
<dbReference type="InterPro" id="IPR003593">
    <property type="entry name" value="AAA+_ATPase"/>
</dbReference>
<name>A0A3L8DLT2_OOCBI</name>
<dbReference type="InterPro" id="IPR029067">
    <property type="entry name" value="CDC48_domain_2-like_sf"/>
</dbReference>
<gene>
    <name evidence="10" type="ORF">DMN91_007402</name>
</gene>
<dbReference type="InterPro" id="IPR003959">
    <property type="entry name" value="ATPase_AAA_core"/>
</dbReference>
<dbReference type="InterPro" id="IPR050168">
    <property type="entry name" value="AAA_ATPase_domain"/>
</dbReference>
<dbReference type="InterPro" id="IPR009010">
    <property type="entry name" value="Asp_de-COase-like_dom_sf"/>
</dbReference>
<dbReference type="GO" id="GO:0016887">
    <property type="term" value="F:ATP hydrolysis activity"/>
    <property type="evidence" value="ECO:0007669"/>
    <property type="project" value="InterPro"/>
</dbReference>
<dbReference type="SUPFAM" id="SSF54585">
    <property type="entry name" value="Cdc48 domain 2-like"/>
    <property type="match status" value="1"/>
</dbReference>
<dbReference type="PANTHER" id="PTHR23077">
    <property type="entry name" value="AAA-FAMILY ATPASE"/>
    <property type="match status" value="1"/>
</dbReference>
<dbReference type="CDD" id="cd00009">
    <property type="entry name" value="AAA"/>
    <property type="match status" value="1"/>
</dbReference>
<organism evidence="10 11">
    <name type="scientific">Ooceraea biroi</name>
    <name type="common">Clonal raider ant</name>
    <name type="synonym">Cerapachys biroi</name>
    <dbReference type="NCBI Taxonomy" id="2015173"/>
    <lineage>
        <taxon>Eukaryota</taxon>
        <taxon>Metazoa</taxon>
        <taxon>Ecdysozoa</taxon>
        <taxon>Arthropoda</taxon>
        <taxon>Hexapoda</taxon>
        <taxon>Insecta</taxon>
        <taxon>Pterygota</taxon>
        <taxon>Neoptera</taxon>
        <taxon>Endopterygota</taxon>
        <taxon>Hymenoptera</taxon>
        <taxon>Apocrita</taxon>
        <taxon>Aculeata</taxon>
        <taxon>Formicoidea</taxon>
        <taxon>Formicidae</taxon>
        <taxon>Dorylinae</taxon>
        <taxon>Ooceraea</taxon>
    </lineage>
</organism>
<dbReference type="SMART" id="SM00382">
    <property type="entry name" value="AAA"/>
    <property type="match status" value="2"/>
</dbReference>
<dbReference type="Pfam" id="PF00004">
    <property type="entry name" value="AAA"/>
    <property type="match status" value="2"/>
</dbReference>
<keyword evidence="6" id="KW-0472">Membrane</keyword>
<keyword evidence="5" id="KW-0067">ATP-binding</keyword>
<comment type="subcellular location">
    <subcellularLocation>
        <location evidence="1">Membrane</location>
    </subcellularLocation>
</comment>
<dbReference type="AlphaFoldDB" id="A0A3L8DLT2"/>
<feature type="domain" description="AAA+ ATPase" evidence="9">
    <location>
        <begin position="780"/>
        <end position="916"/>
    </location>
</feature>
<dbReference type="EMBL" id="QOIP01000007">
    <property type="protein sequence ID" value="RLU20788.1"/>
    <property type="molecule type" value="Genomic_DNA"/>
</dbReference>
<protein>
    <recommendedName>
        <fullName evidence="8">Peroxisomal ATPase PEX1</fullName>
    </recommendedName>
    <alternativeName>
        <fullName evidence="7">Peroxin-1</fullName>
    </alternativeName>
</protein>
<evidence type="ECO:0000256" key="4">
    <source>
        <dbReference type="ARBA" id="ARBA00022801"/>
    </source>
</evidence>
<evidence type="ECO:0000256" key="2">
    <source>
        <dbReference type="ARBA" id="ARBA00006914"/>
    </source>
</evidence>
<reference evidence="10 11" key="1">
    <citation type="journal article" date="2018" name="Genome Res.">
        <title>The genomic architecture and molecular evolution of ant odorant receptors.</title>
        <authorList>
            <person name="McKenzie S.K."/>
            <person name="Kronauer D.J.C."/>
        </authorList>
    </citation>
    <scope>NUCLEOTIDE SEQUENCE [LARGE SCALE GENOMIC DNA]</scope>
    <source>
        <strain evidence="10">Clonal line C1</strain>
    </source>
</reference>
<sequence>MQHERFAVKFVIANSCFAQLPDIWLRRLETKENVIEILHNGKTYYLSCIPCMNIDKTLCIGATFAKTLNIQEEDEVFVSSVKNVPTLSSIKIAPRTTTDLELLELLKDKVQSNLLNEVRIVAKGQPVVAWISKFSSVTFIVDDSEPKFAYGLLEQFTEVHVLDAIANSKMESEDQKAATNESNPLAKILSCFTKEKDDRYSKDTAANQALLQSFRKKTAPCVFRVYPLPKFRSFDQSNPYDLIPRCPFHILIPRNHLPKGSQWTSGIMCKIKKVLESWKDASTNARDEIPKNVLRDDSSDPKSKLVARIYILEDILEKCSASDREYFDFNSIHCAVYVSNDVRNYLELKAGCRVIVEMIEESEQPKPSLIDIFPSNESITAEVFKSYVKIYSKHEALLLNSHSMISLDDDNRFIIKMLPENCNYATIDGKDVRNLTIDIHSPINLSEAEVLEGHTKKSLNLEKISRRCMKGILDECRIALDLSLGLRGRMEFLYDRENILICGGVGSGKTTVYKMLIEHYCEAPYFVYTFVINCRSLRGKKVETIQPRIKSAMSECAYYQPSILFLDDLESITNASLNDEENTPEVKNASRITDMLINTVTEYQKSHYISVVATCDGISKIGSKLRPAKGMQFFRTVLQIPNLEKVDRIDILRLTLEDKLCVPGDMNWNYYGNKTEGWMPQDLVDLAEKAKFVAWKRHASYHLSPATEKSKPPIVVTDKDIDTALKNFVPMSLHGAQLYKSGEHSWSDIGGLADTKKSLMEILQWPLKYPEIFKNAPIKLQSGVLLYGMPGTGKTMLAKAIASECGVNLISIKGPELLSKYVGASEESVRNVFERARRAKPCVLFFDEFDSLASRRGEDNTGVTDRVVNQLLTQLDGVEDREGVAIVAASSRPDLLDPAILRPGRLDKYLHCPLPNETDREAIFAVSCNSQNINQTELDLKELVQLSNGFTGADINAAITLARLSAFETALATAADNKIDAADIKVTQTHLVESVKSTKPSLSTAEKLKYDKITFSSYARFSKGENFTEDLRKNQRVTLA</sequence>
<comment type="caution">
    <text evidence="10">The sequence shown here is derived from an EMBL/GenBank/DDBJ whole genome shotgun (WGS) entry which is preliminary data.</text>
</comment>
<evidence type="ECO:0000313" key="10">
    <source>
        <dbReference type="EMBL" id="RLU20788.1"/>
    </source>
</evidence>
<evidence type="ECO:0000256" key="8">
    <source>
        <dbReference type="ARBA" id="ARBA00034532"/>
    </source>
</evidence>
<dbReference type="Gene3D" id="3.40.50.300">
    <property type="entry name" value="P-loop containing nucleotide triphosphate hydrolases"/>
    <property type="match status" value="2"/>
</dbReference>
<dbReference type="OrthoDB" id="8173462at2759"/>
<dbReference type="PANTHER" id="PTHR23077:SF12">
    <property type="entry name" value="PEROXISOMAL ATPASE PEX1"/>
    <property type="match status" value="1"/>
</dbReference>
<dbReference type="Pfam" id="PF09262">
    <property type="entry name" value="PEX-1N"/>
    <property type="match status" value="1"/>
</dbReference>
<dbReference type="InterPro" id="IPR015342">
    <property type="entry name" value="PEX1-N_C-lobe"/>
</dbReference>
<evidence type="ECO:0000259" key="9">
    <source>
        <dbReference type="SMART" id="SM00382"/>
    </source>
</evidence>
<keyword evidence="4" id="KW-0378">Hydrolase</keyword>
<evidence type="ECO:0000313" key="11">
    <source>
        <dbReference type="Proteomes" id="UP000279307"/>
    </source>
</evidence>
<evidence type="ECO:0000256" key="7">
    <source>
        <dbReference type="ARBA" id="ARBA00032509"/>
    </source>
</evidence>
<dbReference type="FunFam" id="3.40.50.300:FF:000149">
    <property type="entry name" value="Nuclear valosin-containing protein-like"/>
    <property type="match status" value="1"/>
</dbReference>
<dbReference type="GO" id="GO:0005524">
    <property type="term" value="F:ATP binding"/>
    <property type="evidence" value="ECO:0007669"/>
    <property type="project" value="UniProtKB-KW"/>
</dbReference>
<evidence type="ECO:0000256" key="5">
    <source>
        <dbReference type="ARBA" id="ARBA00022840"/>
    </source>
</evidence>
<feature type="domain" description="AAA+ ATPase" evidence="9">
    <location>
        <begin position="495"/>
        <end position="644"/>
    </location>
</feature>
<evidence type="ECO:0000256" key="3">
    <source>
        <dbReference type="ARBA" id="ARBA00022741"/>
    </source>
</evidence>
<dbReference type="GO" id="GO:0016558">
    <property type="term" value="P:protein import into peroxisome matrix"/>
    <property type="evidence" value="ECO:0007669"/>
    <property type="project" value="TreeGrafter"/>
</dbReference>
<dbReference type="Gene3D" id="3.10.330.10">
    <property type="match status" value="1"/>
</dbReference>
<dbReference type="InterPro" id="IPR027417">
    <property type="entry name" value="P-loop_NTPase"/>
</dbReference>
<dbReference type="SUPFAM" id="SSF52540">
    <property type="entry name" value="P-loop containing nucleoside triphosphate hydrolases"/>
    <property type="match status" value="2"/>
</dbReference>
<proteinExistence type="inferred from homology"/>
<dbReference type="GO" id="GO:0005829">
    <property type="term" value="C:cytosol"/>
    <property type="evidence" value="ECO:0007669"/>
    <property type="project" value="TreeGrafter"/>
</dbReference>
<comment type="similarity">
    <text evidence="2">Belongs to the AAA ATPase family.</text>
</comment>
<accession>A0A3L8DLT2</accession>
<keyword evidence="3" id="KW-0547">Nucleotide-binding</keyword>
<evidence type="ECO:0000256" key="6">
    <source>
        <dbReference type="ARBA" id="ARBA00023136"/>
    </source>
</evidence>
<dbReference type="Proteomes" id="UP000279307">
    <property type="component" value="Chromosome 7"/>
</dbReference>
<dbReference type="Gene3D" id="1.10.8.60">
    <property type="match status" value="2"/>
</dbReference>
<dbReference type="SUPFAM" id="SSF50692">
    <property type="entry name" value="ADC-like"/>
    <property type="match status" value="1"/>
</dbReference>
<dbReference type="PROSITE" id="PS00674">
    <property type="entry name" value="AAA"/>
    <property type="match status" value="1"/>
</dbReference>
<evidence type="ECO:0000256" key="1">
    <source>
        <dbReference type="ARBA" id="ARBA00004370"/>
    </source>
</evidence>